<dbReference type="InterPro" id="IPR044824">
    <property type="entry name" value="MAIN-like"/>
</dbReference>
<dbReference type="EMBL" id="SDMP01000001">
    <property type="protein sequence ID" value="RYR75598.1"/>
    <property type="molecule type" value="Genomic_DNA"/>
</dbReference>
<proteinExistence type="predicted"/>
<dbReference type="GO" id="GO:0010073">
    <property type="term" value="P:meristem maintenance"/>
    <property type="evidence" value="ECO:0007669"/>
    <property type="project" value="InterPro"/>
</dbReference>
<evidence type="ECO:0000313" key="3">
    <source>
        <dbReference type="Proteomes" id="UP000289738"/>
    </source>
</evidence>
<feature type="domain" description="Aminotransferase-like plant mobile" evidence="1">
    <location>
        <begin position="114"/>
        <end position="309"/>
    </location>
</feature>
<name>A0A445EJH1_ARAHY</name>
<reference evidence="2 3" key="1">
    <citation type="submission" date="2019-01" db="EMBL/GenBank/DDBJ databases">
        <title>Sequencing of cultivated peanut Arachis hypogaea provides insights into genome evolution and oil improvement.</title>
        <authorList>
            <person name="Chen X."/>
        </authorList>
    </citation>
    <scope>NUCLEOTIDE SEQUENCE [LARGE SCALE GENOMIC DNA]</scope>
    <source>
        <strain evidence="3">cv. Fuhuasheng</strain>
        <tissue evidence="2">Leaves</tissue>
    </source>
</reference>
<dbReference type="Pfam" id="PF10536">
    <property type="entry name" value="PMD"/>
    <property type="match status" value="1"/>
</dbReference>
<dbReference type="STRING" id="3818.A0A445EJH1"/>
<dbReference type="Proteomes" id="UP000289738">
    <property type="component" value="Chromosome A01"/>
</dbReference>
<comment type="caution">
    <text evidence="2">The sequence shown here is derived from an EMBL/GenBank/DDBJ whole genome shotgun (WGS) entry which is preliminary data.</text>
</comment>
<gene>
    <name evidence="2" type="ORF">Ahy_A01g000157</name>
</gene>
<protein>
    <recommendedName>
        <fullName evidence="1">Aminotransferase-like plant mobile domain-containing protein</fullName>
    </recommendedName>
</protein>
<keyword evidence="3" id="KW-1185">Reference proteome</keyword>
<accession>A0A445EJH1</accession>
<dbReference type="PANTHER" id="PTHR46033">
    <property type="entry name" value="PROTEIN MAIN-LIKE 2"/>
    <property type="match status" value="1"/>
</dbReference>
<evidence type="ECO:0000259" key="1">
    <source>
        <dbReference type="Pfam" id="PF10536"/>
    </source>
</evidence>
<dbReference type="AlphaFoldDB" id="A0A445EJH1"/>
<evidence type="ECO:0000313" key="2">
    <source>
        <dbReference type="EMBL" id="RYR75598.1"/>
    </source>
</evidence>
<dbReference type="InterPro" id="IPR019557">
    <property type="entry name" value="AminoTfrase-like_pln_mobile"/>
</dbReference>
<sequence length="324" mass="36852">MHATRTLRVVVAENPSQCRNHVSLSWATHTLRVDHLAAWSPCTRHHAPGRPRKGFVEGFKRGWGYSFAAGFSFIHLGFGERVEKVNSKLLPCKLDQPETWHSTVDQALRTSEFYQVSRVGVIRGNFAMLSALVERWQPEINTFVMLVCEVTVTLEEVLHIYGLPIDREVVIGWTDSSHDFLVTQSLAIFGSEFAMSSSSKGYTKLSWVCHIRDTQPLDTWESIQCYVRCQIFCLLGTTLFIDKSTAYAHAKYLPLLQNFDQIGNYSWGSACLAHLYRSLCRASRHDCKMGGSLDLLFVWAWECMLWLAPIPRQQLAPVDIPMAH</sequence>
<dbReference type="PANTHER" id="PTHR46033:SF8">
    <property type="entry name" value="PROTEIN MAINTENANCE OF MERISTEMS-LIKE"/>
    <property type="match status" value="1"/>
</dbReference>
<organism evidence="2 3">
    <name type="scientific">Arachis hypogaea</name>
    <name type="common">Peanut</name>
    <dbReference type="NCBI Taxonomy" id="3818"/>
    <lineage>
        <taxon>Eukaryota</taxon>
        <taxon>Viridiplantae</taxon>
        <taxon>Streptophyta</taxon>
        <taxon>Embryophyta</taxon>
        <taxon>Tracheophyta</taxon>
        <taxon>Spermatophyta</taxon>
        <taxon>Magnoliopsida</taxon>
        <taxon>eudicotyledons</taxon>
        <taxon>Gunneridae</taxon>
        <taxon>Pentapetalae</taxon>
        <taxon>rosids</taxon>
        <taxon>fabids</taxon>
        <taxon>Fabales</taxon>
        <taxon>Fabaceae</taxon>
        <taxon>Papilionoideae</taxon>
        <taxon>50 kb inversion clade</taxon>
        <taxon>dalbergioids sensu lato</taxon>
        <taxon>Dalbergieae</taxon>
        <taxon>Pterocarpus clade</taxon>
        <taxon>Arachis</taxon>
    </lineage>
</organism>